<dbReference type="AlphaFoldDB" id="A0A0X8FCB1"/>
<evidence type="ECO:0000256" key="3">
    <source>
        <dbReference type="ARBA" id="ARBA00022768"/>
    </source>
</evidence>
<evidence type="ECO:0000256" key="6">
    <source>
        <dbReference type="HAMAP-Rule" id="MF_00050"/>
    </source>
</evidence>
<dbReference type="Gene3D" id="1.10.8.10">
    <property type="entry name" value="DNA helicase RuvA subunit, C-terminal domain"/>
    <property type="match status" value="1"/>
</dbReference>
<dbReference type="SUPFAM" id="SSF54713">
    <property type="entry name" value="Elongation factor Ts (EF-Ts), dimerisation domain"/>
    <property type="match status" value="2"/>
</dbReference>
<dbReference type="InterPro" id="IPR014039">
    <property type="entry name" value="Transl_elong_EFTs/EF1B_dimer"/>
</dbReference>
<evidence type="ECO:0000256" key="2">
    <source>
        <dbReference type="ARBA" id="ARBA00016956"/>
    </source>
</evidence>
<dbReference type="GO" id="GO:0005737">
    <property type="term" value="C:cytoplasm"/>
    <property type="evidence" value="ECO:0007669"/>
    <property type="project" value="UniProtKB-SubCell"/>
</dbReference>
<dbReference type="FunFam" id="1.10.286.20:FF:000001">
    <property type="entry name" value="Elongation factor Ts"/>
    <property type="match status" value="1"/>
</dbReference>
<dbReference type="FunFam" id="1.10.8.10:FF:000001">
    <property type="entry name" value="Elongation factor Ts"/>
    <property type="match status" value="1"/>
</dbReference>
<dbReference type="InterPro" id="IPR036402">
    <property type="entry name" value="EF-Ts_dimer_sf"/>
</dbReference>
<dbReference type="PANTHER" id="PTHR11741">
    <property type="entry name" value="ELONGATION FACTOR TS"/>
    <property type="match status" value="1"/>
</dbReference>
<dbReference type="GO" id="GO:0003746">
    <property type="term" value="F:translation elongation factor activity"/>
    <property type="evidence" value="ECO:0007669"/>
    <property type="project" value="UniProtKB-UniRule"/>
</dbReference>
<keyword evidence="12" id="KW-1185">Reference proteome</keyword>
<dbReference type="PROSITE" id="PS01127">
    <property type="entry name" value="EF_TS_2"/>
    <property type="match status" value="1"/>
</dbReference>
<evidence type="ECO:0000313" key="12">
    <source>
        <dbReference type="Proteomes" id="UP000069912"/>
    </source>
</evidence>
<evidence type="ECO:0000256" key="7">
    <source>
        <dbReference type="RuleBase" id="RU000642"/>
    </source>
</evidence>
<evidence type="ECO:0000256" key="4">
    <source>
        <dbReference type="ARBA" id="ARBA00022917"/>
    </source>
</evidence>
<feature type="domain" description="Translation elongation factor EFTs/EF1B dimerisation" evidence="9">
    <location>
        <begin position="70"/>
        <end position="273"/>
    </location>
</feature>
<dbReference type="KEGG" id="asan:AWM72_08070"/>
<name>A0A0X8FCB1_9LACT</name>
<reference evidence="10 12" key="1">
    <citation type="journal article" date="2016" name="Genome Announc.">
        <title>Complete Genome Sequences of Aerococcus christensenii CCUG 28831T, Aerococcus sanguinicola CCUG 43001T, Aerococcus urinae CCUG 36881T, Aerococcus urinaeequi CCUG 28094T, Aerococcus urinaehominis CCUG 42038 BT, and Aerococcus viridans CCUG 4311T.</title>
        <authorList>
            <person name="Carkaci D."/>
            <person name="Dargis R."/>
            <person name="Nielsen X.C."/>
            <person name="Skovgaard O."/>
            <person name="Fuursted K."/>
            <person name="Christensen J.J."/>
        </authorList>
    </citation>
    <scope>NUCLEOTIDE SEQUENCE [LARGE SCALE GENOMIC DNA]</scope>
    <source>
        <strain evidence="10 12">CCUG43001</strain>
    </source>
</reference>
<dbReference type="Proteomes" id="UP000069912">
    <property type="component" value="Chromosome"/>
</dbReference>
<feature type="region of interest" description="Involved in Mg(2+) ion dislocation from EF-Tu" evidence="6">
    <location>
        <begin position="79"/>
        <end position="82"/>
    </location>
</feature>
<sequence>MAITAKQVKELRDRTGVGMMDAKKALQEVDGDMDKAIDYLRETGQAKAAKKAGRIAAEGLAKVLVKGNDAVIVELNAETDFVAKNEKFQNMLNAIAEALLEAKPSSLEDAMTSVQVDGTQLDEYMSQMISVIGENLNLRRFTIFSKTDGQHFGQYSHLGGKIAVLVTVDGGDEEVASNVAMHIGGINPQYIDENSVPEEVVEHEREVLTEQSLNEGKPEKIVHKMVEGRLRKFFSEICLVDQDYLLDGDQTVGQYLSSKGASVVDFRRYEVGEGIEKQEEDFAAEVQSQMGK</sequence>
<comment type="similarity">
    <text evidence="1 6 7">Belongs to the EF-Ts family.</text>
</comment>
<organism evidence="10 12">
    <name type="scientific">Aerococcus sanguinicola</name>
    <dbReference type="NCBI Taxonomy" id="119206"/>
    <lineage>
        <taxon>Bacteria</taxon>
        <taxon>Bacillati</taxon>
        <taxon>Bacillota</taxon>
        <taxon>Bacilli</taxon>
        <taxon>Lactobacillales</taxon>
        <taxon>Aerococcaceae</taxon>
        <taxon>Aerococcus</taxon>
    </lineage>
</organism>
<evidence type="ECO:0000256" key="5">
    <source>
        <dbReference type="ARBA" id="ARBA00025453"/>
    </source>
</evidence>
<comment type="subcellular location">
    <subcellularLocation>
        <location evidence="6 8">Cytoplasm</location>
    </subcellularLocation>
</comment>
<dbReference type="CDD" id="cd14275">
    <property type="entry name" value="UBA_EF-Ts"/>
    <property type="match status" value="1"/>
</dbReference>
<evidence type="ECO:0000313" key="13">
    <source>
        <dbReference type="Proteomes" id="UP000234239"/>
    </source>
</evidence>
<dbReference type="PANTHER" id="PTHR11741:SF0">
    <property type="entry name" value="ELONGATION FACTOR TS, MITOCHONDRIAL"/>
    <property type="match status" value="1"/>
</dbReference>
<dbReference type="InterPro" id="IPR018101">
    <property type="entry name" value="Transl_elong_Ts_CS"/>
</dbReference>
<comment type="function">
    <text evidence="5 6 7">Associates with the EF-Tu.GDP complex and induces the exchange of GDP to GTP. It remains bound to the aminoacyl-tRNA.EF-Tu.GTP complex up to the GTP hydrolysis stage on the ribosome.</text>
</comment>
<dbReference type="Pfam" id="PF00889">
    <property type="entry name" value="EF_TS"/>
    <property type="match status" value="1"/>
</dbReference>
<keyword evidence="4 6" id="KW-0648">Protein biosynthesis</keyword>
<protein>
    <recommendedName>
        <fullName evidence="2 6">Elongation factor Ts</fullName>
        <shortName evidence="6">EF-Ts</shortName>
    </recommendedName>
</protein>
<dbReference type="Proteomes" id="UP000234239">
    <property type="component" value="Unassembled WGS sequence"/>
</dbReference>
<dbReference type="HAMAP" id="MF_00050">
    <property type="entry name" value="EF_Ts"/>
    <property type="match status" value="1"/>
</dbReference>
<accession>A0A0X8FCB1</accession>
<evidence type="ECO:0000256" key="1">
    <source>
        <dbReference type="ARBA" id="ARBA00005532"/>
    </source>
</evidence>
<keyword evidence="3 6" id="KW-0251">Elongation factor</keyword>
<dbReference type="InterPro" id="IPR009060">
    <property type="entry name" value="UBA-like_sf"/>
</dbReference>
<dbReference type="EMBL" id="PKGY01000001">
    <property type="protein sequence ID" value="PKZ23286.1"/>
    <property type="molecule type" value="Genomic_DNA"/>
</dbReference>
<dbReference type="InterPro" id="IPR001816">
    <property type="entry name" value="Transl_elong_EFTs/EF1B"/>
</dbReference>
<evidence type="ECO:0000313" key="11">
    <source>
        <dbReference type="EMBL" id="PKZ23286.1"/>
    </source>
</evidence>
<dbReference type="NCBIfam" id="TIGR00116">
    <property type="entry name" value="tsf"/>
    <property type="match status" value="1"/>
</dbReference>
<reference evidence="12" key="2">
    <citation type="submission" date="2016-01" db="EMBL/GenBank/DDBJ databases">
        <title>Six Aerococcus type strain genome sequencing and assembly using PacBio and Illumina Hiseq.</title>
        <authorList>
            <person name="Carkaci D."/>
            <person name="Dargis R."/>
            <person name="Nielsen X.C."/>
            <person name="Skovgaard O."/>
            <person name="Fuursted K."/>
            <person name="Christensen J.J."/>
        </authorList>
    </citation>
    <scope>NUCLEOTIDE SEQUENCE [LARGE SCALE GENOMIC DNA]</scope>
    <source>
        <strain evidence="12">CCUG43001</strain>
    </source>
</reference>
<evidence type="ECO:0000259" key="9">
    <source>
        <dbReference type="Pfam" id="PF00889"/>
    </source>
</evidence>
<evidence type="ECO:0000256" key="8">
    <source>
        <dbReference type="RuleBase" id="RU000643"/>
    </source>
</evidence>
<dbReference type="Gene3D" id="1.10.286.20">
    <property type="match status" value="1"/>
</dbReference>
<reference evidence="11 13" key="3">
    <citation type="submission" date="2017-12" db="EMBL/GenBank/DDBJ databases">
        <title>Phylogenetic diversity of female urinary microbiome.</title>
        <authorList>
            <person name="Thomas-White K."/>
            <person name="Wolfe A.J."/>
        </authorList>
    </citation>
    <scope>NUCLEOTIDE SEQUENCE [LARGE SCALE GENOMIC DNA]</scope>
    <source>
        <strain evidence="11 13">UMB0139</strain>
    </source>
</reference>
<evidence type="ECO:0000313" key="10">
    <source>
        <dbReference type="EMBL" id="AMB94713.1"/>
    </source>
</evidence>
<dbReference type="GeneID" id="92904022"/>
<dbReference type="EMBL" id="CP014160">
    <property type="protein sequence ID" value="AMB94713.1"/>
    <property type="molecule type" value="Genomic_DNA"/>
</dbReference>
<dbReference type="Gene3D" id="3.30.479.20">
    <property type="entry name" value="Elongation factor Ts, dimerisation domain"/>
    <property type="match status" value="2"/>
</dbReference>
<dbReference type="RefSeq" id="WP_067976049.1">
    <property type="nucleotide sequence ID" value="NZ_CAJHKM010000002.1"/>
</dbReference>
<gene>
    <name evidence="6" type="primary">tsf</name>
    <name evidence="10" type="ORF">AWM72_08070</name>
    <name evidence="11" type="ORF">CYJ28_01680</name>
</gene>
<dbReference type="OrthoDB" id="9808348at2"/>
<proteinExistence type="inferred from homology"/>
<keyword evidence="6" id="KW-0963">Cytoplasm</keyword>
<dbReference type="SUPFAM" id="SSF46934">
    <property type="entry name" value="UBA-like"/>
    <property type="match status" value="1"/>
</dbReference>
<dbReference type="PROSITE" id="PS01126">
    <property type="entry name" value="EF_TS_1"/>
    <property type="match status" value="1"/>
</dbReference>